<sequence length="262" mass="29101">ATSGPVRDVKWYRQLGGTPLVADTGCYLSSSLPYELKTDVSLDEYIFRTDKHNVKGLWEWENGTVRVIELPSKFHEIYVGTIMKFLGASVLPVCFYYSPSLTNSNKKGCEADGSIIPVGKPQVSHGGSDGGVRRNEPWPNLVIEVAYAVTEAELKRKIETYWLAPNRAHDAMGIKLNYTPGVRPTIIDNSPAIGAFAPIMYEFGTVDRQDNPINIAPGQCVINIPLRCLYDGMPPTFMIPSPPLPDPIPLDLFHVRWAVLNR</sequence>
<feature type="non-terminal residue" evidence="1">
    <location>
        <position position="262"/>
    </location>
</feature>
<accession>A0A9N9I3C3</accession>
<keyword evidence="2" id="KW-1185">Reference proteome</keyword>
<dbReference type="Proteomes" id="UP000789508">
    <property type="component" value="Unassembled WGS sequence"/>
</dbReference>
<dbReference type="EMBL" id="CAJVPS010025311">
    <property type="protein sequence ID" value="CAG8718622.1"/>
    <property type="molecule type" value="Genomic_DNA"/>
</dbReference>
<dbReference type="AlphaFoldDB" id="A0A9N9I3C3"/>
<dbReference type="OrthoDB" id="2432077at2759"/>
<gene>
    <name evidence="1" type="ORF">ALEPTO_LOCUS12174</name>
</gene>
<evidence type="ECO:0000313" key="1">
    <source>
        <dbReference type="EMBL" id="CAG8718622.1"/>
    </source>
</evidence>
<evidence type="ECO:0000313" key="2">
    <source>
        <dbReference type="Proteomes" id="UP000789508"/>
    </source>
</evidence>
<organism evidence="1 2">
    <name type="scientific">Ambispora leptoticha</name>
    <dbReference type="NCBI Taxonomy" id="144679"/>
    <lineage>
        <taxon>Eukaryota</taxon>
        <taxon>Fungi</taxon>
        <taxon>Fungi incertae sedis</taxon>
        <taxon>Mucoromycota</taxon>
        <taxon>Glomeromycotina</taxon>
        <taxon>Glomeromycetes</taxon>
        <taxon>Archaeosporales</taxon>
        <taxon>Ambisporaceae</taxon>
        <taxon>Ambispora</taxon>
    </lineage>
</organism>
<reference evidence="1" key="1">
    <citation type="submission" date="2021-06" db="EMBL/GenBank/DDBJ databases">
        <authorList>
            <person name="Kallberg Y."/>
            <person name="Tangrot J."/>
            <person name="Rosling A."/>
        </authorList>
    </citation>
    <scope>NUCLEOTIDE SEQUENCE</scope>
    <source>
        <strain evidence="1">FL130A</strain>
    </source>
</reference>
<proteinExistence type="predicted"/>
<comment type="caution">
    <text evidence="1">The sequence shown here is derived from an EMBL/GenBank/DDBJ whole genome shotgun (WGS) entry which is preliminary data.</text>
</comment>
<protein>
    <submittedName>
        <fullName evidence="1">13814_t:CDS:1</fullName>
    </submittedName>
</protein>
<name>A0A9N9I3C3_9GLOM</name>